<feature type="region of interest" description="Disordered" evidence="1">
    <location>
        <begin position="1"/>
        <end position="34"/>
    </location>
</feature>
<proteinExistence type="predicted"/>
<evidence type="ECO:0000313" key="3">
    <source>
        <dbReference type="Proteomes" id="UP000054937"/>
    </source>
</evidence>
<sequence>MNSNTLSSSELSEQHQQQAGHELDEEDDEHESQYLQKKNNFFSEKNTQTKEDDNFIPCLDNQFHGKAIYICKNRYCSHFKQLFCIQCLEKFHYNHGYCKLPNYLQNIQKTVEFSTQKIILTLQKKDENLLNLHNIYKKQIKTQQKLIETSKKNLSQRQSEIKNRPPFLSPSSFHSDDQTSFVHFQQSQITLSKNMKMGFLEANEYVNSCLKEFFEFDETLQKLQNGFKPPVSSLVKLNQQMKKLFTQQNIILSFSALAKNIESETLIIGKFIPKFLFQINGGVKITLKHNEIQPEGVMNLFKGIEKLDSLTNLKVHIDRNNQVEAEGAYFISQSLRNLENLENLYLFIGQNNHIMSSGAESLKELFSHFEQIKNLVLNVQYNNGIQYNSAQGLIEQVQEADFDNYQINIAYEGTGVCLRDSKSIYLENL</sequence>
<gene>
    <name evidence="2" type="ORF">PPERSA_00524</name>
</gene>
<dbReference type="InterPro" id="IPR032675">
    <property type="entry name" value="LRR_dom_sf"/>
</dbReference>
<protein>
    <submittedName>
        <fullName evidence="2">Uncharacterized protein</fullName>
    </submittedName>
</protein>
<name>A0A0V0QI00_PSEPJ</name>
<comment type="caution">
    <text evidence="2">The sequence shown here is derived from an EMBL/GenBank/DDBJ whole genome shotgun (WGS) entry which is preliminary data.</text>
</comment>
<keyword evidence="3" id="KW-1185">Reference proteome</keyword>
<feature type="compositionally biased region" description="Low complexity" evidence="1">
    <location>
        <begin position="1"/>
        <end position="18"/>
    </location>
</feature>
<accession>A0A0V0QI00</accession>
<dbReference type="AlphaFoldDB" id="A0A0V0QI00"/>
<dbReference type="Proteomes" id="UP000054937">
    <property type="component" value="Unassembled WGS sequence"/>
</dbReference>
<evidence type="ECO:0000256" key="1">
    <source>
        <dbReference type="SAM" id="MobiDB-lite"/>
    </source>
</evidence>
<reference evidence="2 3" key="1">
    <citation type="journal article" date="2015" name="Sci. Rep.">
        <title>Genome of the facultative scuticociliatosis pathogen Pseudocohnilembus persalinus provides insight into its virulence through horizontal gene transfer.</title>
        <authorList>
            <person name="Xiong J."/>
            <person name="Wang G."/>
            <person name="Cheng J."/>
            <person name="Tian M."/>
            <person name="Pan X."/>
            <person name="Warren A."/>
            <person name="Jiang C."/>
            <person name="Yuan D."/>
            <person name="Miao W."/>
        </authorList>
    </citation>
    <scope>NUCLEOTIDE SEQUENCE [LARGE SCALE GENOMIC DNA]</scope>
    <source>
        <strain evidence="2">36N120E</strain>
    </source>
</reference>
<organism evidence="2 3">
    <name type="scientific">Pseudocohnilembus persalinus</name>
    <name type="common">Ciliate</name>
    <dbReference type="NCBI Taxonomy" id="266149"/>
    <lineage>
        <taxon>Eukaryota</taxon>
        <taxon>Sar</taxon>
        <taxon>Alveolata</taxon>
        <taxon>Ciliophora</taxon>
        <taxon>Intramacronucleata</taxon>
        <taxon>Oligohymenophorea</taxon>
        <taxon>Scuticociliatia</taxon>
        <taxon>Philasterida</taxon>
        <taxon>Pseudocohnilembidae</taxon>
        <taxon>Pseudocohnilembus</taxon>
    </lineage>
</organism>
<dbReference type="EMBL" id="LDAU01000163">
    <property type="protein sequence ID" value="KRX01814.1"/>
    <property type="molecule type" value="Genomic_DNA"/>
</dbReference>
<dbReference type="Gene3D" id="3.80.10.10">
    <property type="entry name" value="Ribonuclease Inhibitor"/>
    <property type="match status" value="1"/>
</dbReference>
<dbReference type="SUPFAM" id="SSF52047">
    <property type="entry name" value="RNI-like"/>
    <property type="match status" value="1"/>
</dbReference>
<evidence type="ECO:0000313" key="2">
    <source>
        <dbReference type="EMBL" id="KRX01814.1"/>
    </source>
</evidence>
<dbReference type="InParanoid" id="A0A0V0QI00"/>